<dbReference type="GO" id="GO:0016020">
    <property type="term" value="C:membrane"/>
    <property type="evidence" value="ECO:0007669"/>
    <property type="project" value="TreeGrafter"/>
</dbReference>
<dbReference type="NCBIfam" id="TIGR00055">
    <property type="entry name" value="uppS"/>
    <property type="match status" value="1"/>
</dbReference>
<dbReference type="Gene3D" id="3.40.1180.10">
    <property type="entry name" value="Decaprenyl diphosphate synthase-like"/>
    <property type="match status" value="1"/>
</dbReference>
<dbReference type="GO" id="GO:0005811">
    <property type="term" value="C:lipid droplet"/>
    <property type="evidence" value="ECO:0007669"/>
    <property type="project" value="TreeGrafter"/>
</dbReference>
<dbReference type="OrthoDB" id="4173905at2759"/>
<dbReference type="AlphaFoldDB" id="A0A098VPB0"/>
<dbReference type="HOGENOM" id="CLU_038505_0_3_1"/>
<evidence type="ECO:0000313" key="5">
    <source>
        <dbReference type="Proteomes" id="UP000029725"/>
    </source>
</evidence>
<keyword evidence="5" id="KW-1185">Reference proteome</keyword>
<dbReference type="InterPro" id="IPR036424">
    <property type="entry name" value="UPP_synth-like_sf"/>
</dbReference>
<dbReference type="GO" id="GO:0005783">
    <property type="term" value="C:endoplasmic reticulum"/>
    <property type="evidence" value="ECO:0007669"/>
    <property type="project" value="TreeGrafter"/>
</dbReference>
<dbReference type="EMBL" id="JMKJ01000477">
    <property type="protein sequence ID" value="KGG50853.1"/>
    <property type="molecule type" value="Genomic_DNA"/>
</dbReference>
<dbReference type="GO" id="GO:1904423">
    <property type="term" value="C:dehydrodolichyl diphosphate synthase complex"/>
    <property type="evidence" value="ECO:0007669"/>
    <property type="project" value="TreeGrafter"/>
</dbReference>
<keyword evidence="2 3" id="KW-0808">Transferase</keyword>
<dbReference type="PANTHER" id="PTHR10291:SF43">
    <property type="entry name" value="DEHYDRODOLICHYL DIPHOSPHATE SYNTHASE COMPLEX SUBUNIT DHDDS"/>
    <property type="match status" value="1"/>
</dbReference>
<evidence type="ECO:0000256" key="3">
    <source>
        <dbReference type="RuleBase" id="RU363018"/>
    </source>
</evidence>
<dbReference type="Proteomes" id="UP000029725">
    <property type="component" value="Unassembled WGS sequence"/>
</dbReference>
<dbReference type="VEuPathDB" id="MicrosporidiaDB:DI09_52p60"/>
<dbReference type="GO" id="GO:0016094">
    <property type="term" value="P:polyprenol biosynthetic process"/>
    <property type="evidence" value="ECO:0007669"/>
    <property type="project" value="TreeGrafter"/>
</dbReference>
<protein>
    <recommendedName>
        <fullName evidence="3">Alkyl transferase</fullName>
        <ecNumber evidence="3">2.5.1.-</ecNumber>
    </recommendedName>
</protein>
<dbReference type="GO" id="GO:0045547">
    <property type="term" value="F:ditrans,polycis-polyprenyl diphosphate synthase [(2E,6E)-farnesyl diphosphate specific] activity"/>
    <property type="evidence" value="ECO:0007669"/>
    <property type="project" value="TreeGrafter"/>
</dbReference>
<sequence length="277" mass="31656">MDRLLVKFGGIMSSIIDDILIPLVIYFVKLGPVPKHISFIMDGNRRWSRQKRGFLAGDADGVGIGHLNGYKALEKILKWCLLLDVECVTLYAFSIENFKRSTQEVSFLMSLAMEKCKLLSMHSSLVKEKSVSIRVIGDMSLAQEDMRNQINETISMTKGGKRILNIAFLYTSTNEIERAVCQKTSAKGCDGKIDGFLDTAKGPPLDLLIRTSGEHRLSDFMMWQITSQNTLLLFDDTLWPDFSFLNLIWQYRFSKIAWQTNNNLTAYNIFKKRIFIK</sequence>
<dbReference type="PROSITE" id="PS01066">
    <property type="entry name" value="UPP_SYNTHASE"/>
    <property type="match status" value="1"/>
</dbReference>
<comment type="similarity">
    <text evidence="1 3">Belongs to the UPP synthase family.</text>
</comment>
<reference evidence="4" key="1">
    <citation type="submission" date="2014-04" db="EMBL/GenBank/DDBJ databases">
        <title>A new species of microsporidia sheds light on the evolution of extreme parasitism.</title>
        <authorList>
            <person name="Haag K.L."/>
            <person name="James T.Y."/>
            <person name="Larsson R."/>
            <person name="Schaer T.M."/>
            <person name="Refardt D."/>
            <person name="Pombert J.-F."/>
            <person name="Ebert D."/>
        </authorList>
    </citation>
    <scope>NUCLEOTIDE SEQUENCE [LARGE SCALE GENOMIC DNA]</scope>
    <source>
        <strain evidence="4">UGP3</strain>
        <tissue evidence="4">Spores</tissue>
    </source>
</reference>
<comment type="caution">
    <text evidence="4">The sequence shown here is derived from an EMBL/GenBank/DDBJ whole genome shotgun (WGS) entry which is preliminary data.</text>
</comment>
<organism evidence="4 5">
    <name type="scientific">Mitosporidium daphniae</name>
    <dbReference type="NCBI Taxonomy" id="1485682"/>
    <lineage>
        <taxon>Eukaryota</taxon>
        <taxon>Fungi</taxon>
        <taxon>Fungi incertae sedis</taxon>
        <taxon>Microsporidia</taxon>
        <taxon>Mitosporidium</taxon>
    </lineage>
</organism>
<dbReference type="InterPro" id="IPR001441">
    <property type="entry name" value="UPP_synth-like"/>
</dbReference>
<accession>A0A098VPB0</accession>
<dbReference type="SUPFAM" id="SSF64005">
    <property type="entry name" value="Undecaprenyl diphosphate synthase"/>
    <property type="match status" value="1"/>
</dbReference>
<dbReference type="InterPro" id="IPR018520">
    <property type="entry name" value="UPP_synth-like_CS"/>
</dbReference>
<dbReference type="CDD" id="cd00475">
    <property type="entry name" value="Cis_IPPS"/>
    <property type="match status" value="1"/>
</dbReference>
<dbReference type="EC" id="2.5.1.-" evidence="3"/>
<evidence type="ECO:0000256" key="2">
    <source>
        <dbReference type="ARBA" id="ARBA00022679"/>
    </source>
</evidence>
<evidence type="ECO:0000313" key="4">
    <source>
        <dbReference type="EMBL" id="KGG50853.1"/>
    </source>
</evidence>
<dbReference type="GeneID" id="25260263"/>
<dbReference type="Pfam" id="PF01255">
    <property type="entry name" value="Prenyltransf"/>
    <property type="match status" value="1"/>
</dbReference>
<evidence type="ECO:0000256" key="1">
    <source>
        <dbReference type="ARBA" id="ARBA00005432"/>
    </source>
</evidence>
<gene>
    <name evidence="4" type="ORF">DI09_52p60</name>
</gene>
<dbReference type="RefSeq" id="XP_013237304.1">
    <property type="nucleotide sequence ID" value="XM_013381850.1"/>
</dbReference>
<proteinExistence type="inferred from homology"/>
<name>A0A098VPB0_9MICR</name>
<dbReference type="PANTHER" id="PTHR10291">
    <property type="entry name" value="DEHYDRODOLICHYL DIPHOSPHATE SYNTHASE FAMILY MEMBER"/>
    <property type="match status" value="1"/>
</dbReference>